<protein>
    <submittedName>
        <fullName evidence="13">HGL189Cp</fullName>
    </submittedName>
</protein>
<dbReference type="AlphaFoldDB" id="A0A0X8HUT8"/>
<keyword evidence="4" id="KW-0547">Nucleotide-binding</keyword>
<reference evidence="13 14" key="1">
    <citation type="submission" date="2016-01" db="EMBL/GenBank/DDBJ databases">
        <title>Genome sequence of the yeast Holleya sinecauda.</title>
        <authorList>
            <person name="Dietrich F.S."/>
        </authorList>
    </citation>
    <scope>NUCLEOTIDE SEQUENCE [LARGE SCALE GENOMIC DNA]</scope>
    <source>
        <strain evidence="13 14">ATCC 58844</strain>
    </source>
</reference>
<keyword evidence="8" id="KW-0245">EGF-like domain</keyword>
<dbReference type="InterPro" id="IPR050352">
    <property type="entry name" value="ABCG_transporters"/>
</dbReference>
<dbReference type="Gene3D" id="2.10.25.10">
    <property type="entry name" value="Laminin"/>
    <property type="match status" value="1"/>
</dbReference>
<dbReference type="GeneID" id="28725490"/>
<dbReference type="InterPro" id="IPR027417">
    <property type="entry name" value="P-loop_NTPase"/>
</dbReference>
<proteinExistence type="predicted"/>
<dbReference type="EMBL" id="CP014247">
    <property type="protein sequence ID" value="AMD22151.1"/>
    <property type="molecule type" value="Genomic_DNA"/>
</dbReference>
<dbReference type="SMART" id="SM00382">
    <property type="entry name" value="AAA"/>
    <property type="match status" value="1"/>
</dbReference>
<dbReference type="SUPFAM" id="SSF52540">
    <property type="entry name" value="P-loop containing nucleoside triphosphate hydrolases"/>
    <property type="match status" value="1"/>
</dbReference>
<feature type="transmembrane region" description="Helical" evidence="9">
    <location>
        <begin position="878"/>
        <end position="904"/>
    </location>
</feature>
<feature type="transmembrane region" description="Helical" evidence="9">
    <location>
        <begin position="767"/>
        <end position="789"/>
    </location>
</feature>
<keyword evidence="8" id="KW-1015">Disulfide bond</keyword>
<dbReference type="PROSITE" id="PS00211">
    <property type="entry name" value="ABC_TRANSPORTER_1"/>
    <property type="match status" value="1"/>
</dbReference>
<evidence type="ECO:0000256" key="2">
    <source>
        <dbReference type="ARBA" id="ARBA00022448"/>
    </source>
</evidence>
<dbReference type="PANTHER" id="PTHR48041:SF2">
    <property type="entry name" value="ATP-DEPENDENT PERMEASE-RELATED"/>
    <property type="match status" value="1"/>
</dbReference>
<evidence type="ECO:0000256" key="7">
    <source>
        <dbReference type="ARBA" id="ARBA00023136"/>
    </source>
</evidence>
<feature type="transmembrane region" description="Helical" evidence="9">
    <location>
        <begin position="801"/>
        <end position="823"/>
    </location>
</feature>
<dbReference type="InterPro" id="IPR017871">
    <property type="entry name" value="ABC_transporter-like_CS"/>
</dbReference>
<evidence type="ECO:0000256" key="9">
    <source>
        <dbReference type="SAM" id="Phobius"/>
    </source>
</evidence>
<dbReference type="OrthoDB" id="66620at2759"/>
<dbReference type="PROSITE" id="PS50026">
    <property type="entry name" value="EGF_3"/>
    <property type="match status" value="1"/>
</dbReference>
<feature type="transmembrane region" description="Helical" evidence="9">
    <location>
        <begin position="316"/>
        <end position="340"/>
    </location>
</feature>
<feature type="chain" id="PRO_5007066965" evidence="10">
    <location>
        <begin position="28"/>
        <end position="1022"/>
    </location>
</feature>
<dbReference type="GO" id="GO:0005524">
    <property type="term" value="F:ATP binding"/>
    <property type="evidence" value="ECO:0007669"/>
    <property type="project" value="UniProtKB-KW"/>
</dbReference>
<comment type="subcellular location">
    <subcellularLocation>
        <location evidence="1">Membrane</location>
        <topology evidence="1">Multi-pass membrane protein</topology>
    </subcellularLocation>
</comment>
<dbReference type="Proteomes" id="UP000243052">
    <property type="component" value="Chromosome vii"/>
</dbReference>
<dbReference type="CDD" id="cd00055">
    <property type="entry name" value="EGF_Lam"/>
    <property type="match status" value="1"/>
</dbReference>
<dbReference type="RefSeq" id="XP_017989147.1">
    <property type="nucleotide sequence ID" value="XM_018133690.1"/>
</dbReference>
<evidence type="ECO:0000256" key="3">
    <source>
        <dbReference type="ARBA" id="ARBA00022692"/>
    </source>
</evidence>
<keyword evidence="2" id="KW-0813">Transport</keyword>
<dbReference type="Pfam" id="PF00005">
    <property type="entry name" value="ABC_tran"/>
    <property type="match status" value="1"/>
</dbReference>
<dbReference type="InterPro" id="IPR002049">
    <property type="entry name" value="LE_dom"/>
</dbReference>
<keyword evidence="14" id="KW-1185">Reference proteome</keyword>
<feature type="transmembrane region" description="Helical" evidence="9">
    <location>
        <begin position="970"/>
        <end position="990"/>
    </location>
</feature>
<feature type="disulfide bond" evidence="8">
    <location>
        <begin position="116"/>
        <end position="125"/>
    </location>
</feature>
<keyword evidence="3 9" id="KW-0812">Transmembrane</keyword>
<evidence type="ECO:0000259" key="11">
    <source>
        <dbReference type="PROSITE" id="PS50026"/>
    </source>
</evidence>
<feature type="signal peptide" evidence="10">
    <location>
        <begin position="1"/>
        <end position="27"/>
    </location>
</feature>
<evidence type="ECO:0000259" key="12">
    <source>
        <dbReference type="PROSITE" id="PS50893"/>
    </source>
</evidence>
<evidence type="ECO:0000256" key="1">
    <source>
        <dbReference type="ARBA" id="ARBA00004141"/>
    </source>
</evidence>
<keyword evidence="5" id="KW-0067">ATP-binding</keyword>
<dbReference type="PANTHER" id="PTHR48041">
    <property type="entry name" value="ABC TRANSPORTER G FAMILY MEMBER 28"/>
    <property type="match status" value="1"/>
</dbReference>
<dbReference type="InterPro" id="IPR003439">
    <property type="entry name" value="ABC_transporter-like_ATP-bd"/>
</dbReference>
<name>A0A0X8HUT8_9SACH</name>
<dbReference type="GO" id="GO:0016020">
    <property type="term" value="C:membrane"/>
    <property type="evidence" value="ECO:0007669"/>
    <property type="project" value="UniProtKB-SubCell"/>
</dbReference>
<dbReference type="GO" id="GO:0140359">
    <property type="term" value="F:ABC-type transporter activity"/>
    <property type="evidence" value="ECO:0007669"/>
    <property type="project" value="InterPro"/>
</dbReference>
<dbReference type="STRING" id="45286.A0A0X8HUT8"/>
<feature type="domain" description="ABC transporter" evidence="12">
    <location>
        <begin position="373"/>
        <end position="618"/>
    </location>
</feature>
<evidence type="ECO:0000256" key="8">
    <source>
        <dbReference type="PROSITE-ProRule" id="PRU00076"/>
    </source>
</evidence>
<feature type="transmembrane region" description="Helical" evidence="9">
    <location>
        <begin position="911"/>
        <end position="929"/>
    </location>
</feature>
<dbReference type="PROSITE" id="PS00022">
    <property type="entry name" value="EGF_1"/>
    <property type="match status" value="1"/>
</dbReference>
<evidence type="ECO:0000256" key="4">
    <source>
        <dbReference type="ARBA" id="ARBA00022741"/>
    </source>
</evidence>
<evidence type="ECO:0000313" key="13">
    <source>
        <dbReference type="EMBL" id="AMD22151.1"/>
    </source>
</evidence>
<feature type="transmembrane region" description="Helical" evidence="9">
    <location>
        <begin position="852"/>
        <end position="872"/>
    </location>
</feature>
<dbReference type="Pfam" id="PF01061">
    <property type="entry name" value="ABC2_membrane"/>
    <property type="match status" value="1"/>
</dbReference>
<evidence type="ECO:0000256" key="10">
    <source>
        <dbReference type="SAM" id="SignalP"/>
    </source>
</evidence>
<evidence type="ECO:0000313" key="14">
    <source>
        <dbReference type="Proteomes" id="UP000243052"/>
    </source>
</evidence>
<sequence length="1022" mass="113697">MIGSGMNLKLVIVVIGQLVWLAACGIATDIMRDGAGSSIIDFGRRRGGDDDKCPPCFNCMLPIFECKQYSTCNSYSGRCECRPGFGGDDCSKAVCGALSDDRERRPLKPDNGTCMCEPGWSGINCNICEQDSVCDSFVPEGLQGTCYKNGMIVKSMHQGCNVTNKQILALLNGAIPQVTFSCNKTAEECNFQFWVDQKESFYCGLNNCAFEIDVAQNTSHYKCENVSCKCLAGEMLCGKSGSIDISDFLTQAIKGPGDFSCNLKNRKCEFSEPSMNELIESIFGDPNIKLECNSGECLHYSEIPGYELPDKENLSLLQVLMISLTSLVVLVISGLSAYFISKSPLFGYGYIQLQQDEDDSMDDFFKSNCKAALTFENISYEVSTLKNNSVGVLKKISGIVEPGQILAIIGSSGAGKTCLLDILSMKNKIGRVSGVIKVNGEEMNKAQYTKLVGFIDQEDYFLPTLTVYETVLNSALLRLPKSMSFAAKQKRVYEVLEELRIFDIKDRLIGNELQRGISGGEKRRVSIACELVTSPLILFLDEPTSGLDSNNANNVVDCLVRLATHYNRTLVLSIHQPRSNVVKLFDKLIVLSHGEMIYSGDATRVNEYLRNNGYKCPSDYNIADYLIDLTMEPTRYTPATPALLSADLEATVAHNHDEVLHVPELGGSSTQREWEHFAIHRDELREMLHGPEGPGGRINSPSYNRLHSLFYDSPYAVELEANIEKANTSSEINGWSLPVQHDTANFLQQLSILNSRSFKNIYRDPKLLLTNYVATILLGLFLGTLYYNVENDIGGFQNRVGLFLFILTYLGFLTFTGLSMFSLERIIFIKERSNHYYSPAVYYISKIISDVIPLRVVPPILLCVIIYPLVGLNMENGAFFRCMGTLILFNVCISLEILTVGIIFKDLSTSLIISVMVILGSLLFSGLFINMKELSNIALRHLKNLSVFYYAYEALIINEVKTLTLREKKYGLNIEISGAAVLSTFGFVVQNMDFDINVLFICSIVFMLIGHTVLELFVIEKK</sequence>
<comment type="caution">
    <text evidence="8">Lacks conserved residue(s) required for the propagation of feature annotation.</text>
</comment>
<organism evidence="13 14">
    <name type="scientific">Eremothecium sinecaudum</name>
    <dbReference type="NCBI Taxonomy" id="45286"/>
    <lineage>
        <taxon>Eukaryota</taxon>
        <taxon>Fungi</taxon>
        <taxon>Dikarya</taxon>
        <taxon>Ascomycota</taxon>
        <taxon>Saccharomycotina</taxon>
        <taxon>Saccharomycetes</taxon>
        <taxon>Saccharomycetales</taxon>
        <taxon>Saccharomycetaceae</taxon>
        <taxon>Eremothecium</taxon>
    </lineage>
</organism>
<dbReference type="InterPro" id="IPR013525">
    <property type="entry name" value="ABC2_TM"/>
</dbReference>
<keyword evidence="6 9" id="KW-1133">Transmembrane helix</keyword>
<feature type="transmembrane region" description="Helical" evidence="9">
    <location>
        <begin position="996"/>
        <end position="1019"/>
    </location>
</feature>
<dbReference type="InterPro" id="IPR003593">
    <property type="entry name" value="AAA+_ATPase"/>
</dbReference>
<evidence type="ECO:0000256" key="6">
    <source>
        <dbReference type="ARBA" id="ARBA00022989"/>
    </source>
</evidence>
<dbReference type="Gene3D" id="3.40.50.300">
    <property type="entry name" value="P-loop containing nucleotide triphosphate hydrolases"/>
    <property type="match status" value="1"/>
</dbReference>
<keyword evidence="7 9" id="KW-0472">Membrane</keyword>
<dbReference type="InterPro" id="IPR000742">
    <property type="entry name" value="EGF"/>
</dbReference>
<accession>A0A0X8HUT8</accession>
<feature type="domain" description="EGF-like" evidence="11">
    <location>
        <begin position="86"/>
        <end position="126"/>
    </location>
</feature>
<keyword evidence="10" id="KW-0732">Signal</keyword>
<dbReference type="PROSITE" id="PS50893">
    <property type="entry name" value="ABC_TRANSPORTER_2"/>
    <property type="match status" value="1"/>
</dbReference>
<evidence type="ECO:0000256" key="5">
    <source>
        <dbReference type="ARBA" id="ARBA00022840"/>
    </source>
</evidence>
<gene>
    <name evidence="13" type="ORF">AW171_hschr74171</name>
</gene>
<dbReference type="GO" id="GO:0016887">
    <property type="term" value="F:ATP hydrolysis activity"/>
    <property type="evidence" value="ECO:0007669"/>
    <property type="project" value="InterPro"/>
</dbReference>